<dbReference type="InterPro" id="IPR003819">
    <property type="entry name" value="TauD/TfdA-like"/>
</dbReference>
<protein>
    <submittedName>
        <fullName evidence="7">Taurine dioxygenase</fullName>
    </submittedName>
</protein>
<evidence type="ECO:0000256" key="5">
    <source>
        <dbReference type="ARBA" id="ARBA00023004"/>
    </source>
</evidence>
<dbReference type="GO" id="GO:0046872">
    <property type="term" value="F:metal ion binding"/>
    <property type="evidence" value="ECO:0007669"/>
    <property type="project" value="UniProtKB-KW"/>
</dbReference>
<evidence type="ECO:0000256" key="1">
    <source>
        <dbReference type="ARBA" id="ARBA00005896"/>
    </source>
</evidence>
<keyword evidence="4" id="KW-0560">Oxidoreductase</keyword>
<evidence type="ECO:0000313" key="7">
    <source>
        <dbReference type="EMBL" id="AQZ94477.1"/>
    </source>
</evidence>
<keyword evidence="5" id="KW-0408">Iron</keyword>
<dbReference type="SUPFAM" id="SSF51197">
    <property type="entry name" value="Clavaminate synthase-like"/>
    <property type="match status" value="1"/>
</dbReference>
<dbReference type="AlphaFoldDB" id="A0A1V0B3H1"/>
<evidence type="ECO:0000313" key="8">
    <source>
        <dbReference type="Proteomes" id="UP000243488"/>
    </source>
</evidence>
<keyword evidence="8" id="KW-1185">Reference proteome</keyword>
<dbReference type="Gene3D" id="3.60.130.10">
    <property type="entry name" value="Clavaminate synthase-like"/>
    <property type="match status" value="1"/>
</dbReference>
<comment type="similarity">
    <text evidence="1">Belongs to the TfdA dioxygenase family.</text>
</comment>
<dbReference type="GO" id="GO:0005737">
    <property type="term" value="C:cytoplasm"/>
    <property type="evidence" value="ECO:0007669"/>
    <property type="project" value="TreeGrafter"/>
</dbReference>
<dbReference type="InterPro" id="IPR051323">
    <property type="entry name" value="AtsK-like"/>
</dbReference>
<dbReference type="InterPro" id="IPR042098">
    <property type="entry name" value="TauD-like_sf"/>
</dbReference>
<evidence type="ECO:0000256" key="4">
    <source>
        <dbReference type="ARBA" id="ARBA00023002"/>
    </source>
</evidence>
<keyword evidence="3 7" id="KW-0223">Dioxygenase</keyword>
<dbReference type="GO" id="GO:0016706">
    <property type="term" value="F:2-oxoglutarate-dependent dioxygenase activity"/>
    <property type="evidence" value="ECO:0007669"/>
    <property type="project" value="UniProtKB-ARBA"/>
</dbReference>
<reference evidence="7 8" key="1">
    <citation type="submission" date="2017-03" db="EMBL/GenBank/DDBJ databases">
        <title>Complete genome sequence of the novel DNRA strain Pseudomonas sp. S-6-2 isolated from Chinese polluted river sediment. Journal of Biotechnology.</title>
        <authorList>
            <person name="Li J."/>
            <person name="Xiang F."/>
            <person name="Wang L."/>
            <person name="Xi L."/>
            <person name="Liu J."/>
        </authorList>
    </citation>
    <scope>NUCLEOTIDE SEQUENCE [LARGE SCALE GENOMIC DNA]</scope>
    <source>
        <strain evidence="7 8">S-6-2</strain>
    </source>
</reference>
<sequence>MPEFFYTSASNNQARSYQHFKISPVAGSMGADVYDIDLNNLSDEGQTELRQALMDHLVLFIRDQSLSVAQLEAVTLRFGEFGNEPYVKPMADHPHVVHVRKEADESTPIVFGGAWHTDWTFQERPPAFTLLYGHDVPDVGGDTLYTNMYLAYEWLSPAMQNMLLGLRGIHTPEFGYGPNAKHNAGLESMKIVYGENVDHDVRSHPLITRHPETGRNVLFANPAYTLGIEGMKAEESRPILDYLFSVATAPAFTCRMRWAPGTLAIWDNRCTWHQPVSDYFGKRREMFRTTVVGDKPVGGSAA</sequence>
<dbReference type="PANTHER" id="PTHR30468">
    <property type="entry name" value="ALPHA-KETOGLUTARATE-DEPENDENT SULFONATE DIOXYGENASE"/>
    <property type="match status" value="1"/>
</dbReference>
<organism evidence="7 8">
    <name type="scientific">Halopseudomonas phragmitis</name>
    <dbReference type="NCBI Taxonomy" id="1931241"/>
    <lineage>
        <taxon>Bacteria</taxon>
        <taxon>Pseudomonadati</taxon>
        <taxon>Pseudomonadota</taxon>
        <taxon>Gammaproteobacteria</taxon>
        <taxon>Pseudomonadales</taxon>
        <taxon>Pseudomonadaceae</taxon>
        <taxon>Halopseudomonas</taxon>
    </lineage>
</organism>
<dbReference type="Proteomes" id="UP000243488">
    <property type="component" value="Chromosome"/>
</dbReference>
<evidence type="ECO:0000256" key="2">
    <source>
        <dbReference type="ARBA" id="ARBA00022723"/>
    </source>
</evidence>
<dbReference type="STRING" id="1931241.BVH74_06795"/>
<keyword evidence="2" id="KW-0479">Metal-binding</keyword>
<dbReference type="Pfam" id="PF02668">
    <property type="entry name" value="TauD"/>
    <property type="match status" value="1"/>
</dbReference>
<proteinExistence type="inferred from homology"/>
<gene>
    <name evidence="7" type="ORF">BVH74_06795</name>
</gene>
<dbReference type="RefSeq" id="WP_080049330.1">
    <property type="nucleotide sequence ID" value="NZ_CP020100.1"/>
</dbReference>
<evidence type="ECO:0000256" key="3">
    <source>
        <dbReference type="ARBA" id="ARBA00022964"/>
    </source>
</evidence>
<name>A0A1V0B3H1_9GAMM</name>
<dbReference type="KEGG" id="ppha:BVH74_06795"/>
<dbReference type="PANTHER" id="PTHR30468:SF1">
    <property type="entry name" value="ALPHA-KETOGLUTARATE-DEPENDENT SULFONATE DIOXYGENASE"/>
    <property type="match status" value="1"/>
</dbReference>
<dbReference type="EMBL" id="CP020100">
    <property type="protein sequence ID" value="AQZ94477.1"/>
    <property type="molecule type" value="Genomic_DNA"/>
</dbReference>
<accession>A0A1V0B3H1</accession>
<feature type="domain" description="TauD/TfdA-like" evidence="6">
    <location>
        <begin position="22"/>
        <end position="290"/>
    </location>
</feature>
<evidence type="ECO:0000259" key="6">
    <source>
        <dbReference type="Pfam" id="PF02668"/>
    </source>
</evidence>